<keyword evidence="4" id="KW-1185">Reference proteome</keyword>
<feature type="domain" description="Capsule synthesis protein CapA" evidence="2">
    <location>
        <begin position="1"/>
        <end position="237"/>
    </location>
</feature>
<dbReference type="InterPro" id="IPR029052">
    <property type="entry name" value="Metallo-depent_PP-like"/>
</dbReference>
<comment type="caution">
    <text evidence="3">The sequence shown here is derived from an EMBL/GenBank/DDBJ whole genome shotgun (WGS) entry which is preliminary data.</text>
</comment>
<evidence type="ECO:0000259" key="2">
    <source>
        <dbReference type="SMART" id="SM00854"/>
    </source>
</evidence>
<reference evidence="3" key="1">
    <citation type="journal article" date="2014" name="Int. J. Syst. Evol. Microbiol.">
        <title>Complete genome sequence of Corynebacterium casei LMG S-19264T (=DSM 44701T), isolated from a smear-ripened cheese.</title>
        <authorList>
            <consortium name="US DOE Joint Genome Institute (JGI-PGF)"/>
            <person name="Walter F."/>
            <person name="Albersmeier A."/>
            <person name="Kalinowski J."/>
            <person name="Ruckert C."/>
        </authorList>
    </citation>
    <scope>NUCLEOTIDE SEQUENCE</scope>
    <source>
        <strain evidence="3">CGMCC 1.8984</strain>
    </source>
</reference>
<evidence type="ECO:0000313" key="4">
    <source>
        <dbReference type="Proteomes" id="UP000636956"/>
    </source>
</evidence>
<dbReference type="CDD" id="cd07381">
    <property type="entry name" value="MPP_CapA"/>
    <property type="match status" value="1"/>
</dbReference>
<reference evidence="3" key="2">
    <citation type="submission" date="2020-09" db="EMBL/GenBank/DDBJ databases">
        <authorList>
            <person name="Sun Q."/>
            <person name="Zhou Y."/>
        </authorList>
    </citation>
    <scope>NUCLEOTIDE SEQUENCE</scope>
    <source>
        <strain evidence="3">CGMCC 1.8984</strain>
    </source>
</reference>
<comment type="similarity">
    <text evidence="1">Belongs to the CapA family.</text>
</comment>
<evidence type="ECO:0000313" key="3">
    <source>
        <dbReference type="EMBL" id="GGJ74449.1"/>
    </source>
</evidence>
<gene>
    <name evidence="3" type="ORF">GCM10011372_10780</name>
</gene>
<name>A0A917PF99_9MICO</name>
<protein>
    <submittedName>
        <fullName evidence="3">Capsular polysaccharide biosynthesis protein</fullName>
    </submittedName>
</protein>
<evidence type="ECO:0000256" key="1">
    <source>
        <dbReference type="ARBA" id="ARBA00005662"/>
    </source>
</evidence>
<dbReference type="EMBL" id="BMMD01000004">
    <property type="protein sequence ID" value="GGJ74449.1"/>
    <property type="molecule type" value="Genomic_DNA"/>
</dbReference>
<sequence>MLGRLVAEELRHHSPEFPWGDTLPLLRRADVLVGNLEFVLAVDGRPQPGKTFHFRADPGAVASLEAAGFAIVSVANNHVLDFGTDAALESLSTLAQHGIRFTGAGPDADAARRPAVIGRDDVTIAMLAFTDNEPDWEAGPDAPGVRHVPVDLGDPRAAALFDDVAGQREAADLVIVSAHWGGNWGVDPPPSHRRFGRALVDAGADVVFGHSPHIVRGVEVYRERPILYGAGDFVDDYAVDPVERNDHSFVFMLRTEGAAPTELRLHPTEIVDFRARLAGRHADAIAGEMARRCAALGTSAVWDDDERCLVIGIAAAHG</sequence>
<dbReference type="Pfam" id="PF09587">
    <property type="entry name" value="PGA_cap"/>
    <property type="match status" value="1"/>
</dbReference>
<dbReference type="Proteomes" id="UP000636956">
    <property type="component" value="Unassembled WGS sequence"/>
</dbReference>
<dbReference type="SMART" id="SM00854">
    <property type="entry name" value="PGA_cap"/>
    <property type="match status" value="1"/>
</dbReference>
<accession>A0A917PF99</accession>
<dbReference type="AlphaFoldDB" id="A0A917PF99"/>
<dbReference type="InterPro" id="IPR052169">
    <property type="entry name" value="CW_Biosynth-Accessory"/>
</dbReference>
<dbReference type="Gene3D" id="3.60.21.10">
    <property type="match status" value="1"/>
</dbReference>
<organism evidence="3 4">
    <name type="scientific">Agromyces bauzanensis</name>
    <dbReference type="NCBI Taxonomy" id="1308924"/>
    <lineage>
        <taxon>Bacteria</taxon>
        <taxon>Bacillati</taxon>
        <taxon>Actinomycetota</taxon>
        <taxon>Actinomycetes</taxon>
        <taxon>Micrococcales</taxon>
        <taxon>Microbacteriaceae</taxon>
        <taxon>Agromyces</taxon>
    </lineage>
</organism>
<dbReference type="PANTHER" id="PTHR33393:SF11">
    <property type="entry name" value="POLYGLUTAMINE SYNTHESIS ACCESSORY PROTEIN RV0574C-RELATED"/>
    <property type="match status" value="1"/>
</dbReference>
<dbReference type="SUPFAM" id="SSF56300">
    <property type="entry name" value="Metallo-dependent phosphatases"/>
    <property type="match status" value="1"/>
</dbReference>
<proteinExistence type="inferred from homology"/>
<dbReference type="InterPro" id="IPR019079">
    <property type="entry name" value="Capsule_synth_CapA"/>
</dbReference>
<dbReference type="PANTHER" id="PTHR33393">
    <property type="entry name" value="POLYGLUTAMINE SYNTHESIS ACCESSORY PROTEIN RV0574C-RELATED"/>
    <property type="match status" value="1"/>
</dbReference>